<sequence length="84" mass="9138">MESACCASAWHARGGGIRYRHQGALRCFCGKSQMHIQVRDRGNSRGGGTWHARGEGMGQTRGADARGQGKDVNCFCGRGPDMRR</sequence>
<organism evidence="2">
    <name type="scientific">Sesamum radiatum</name>
    <name type="common">Black benniseed</name>
    <dbReference type="NCBI Taxonomy" id="300843"/>
    <lineage>
        <taxon>Eukaryota</taxon>
        <taxon>Viridiplantae</taxon>
        <taxon>Streptophyta</taxon>
        <taxon>Embryophyta</taxon>
        <taxon>Tracheophyta</taxon>
        <taxon>Spermatophyta</taxon>
        <taxon>Magnoliopsida</taxon>
        <taxon>eudicotyledons</taxon>
        <taxon>Gunneridae</taxon>
        <taxon>Pentapetalae</taxon>
        <taxon>asterids</taxon>
        <taxon>lamiids</taxon>
        <taxon>Lamiales</taxon>
        <taxon>Pedaliaceae</taxon>
        <taxon>Sesamum</taxon>
    </lineage>
</organism>
<feature type="region of interest" description="Disordered" evidence="1">
    <location>
        <begin position="39"/>
        <end position="67"/>
    </location>
</feature>
<accession>A0AAW2PZS6</accession>
<name>A0AAW2PZS6_SESRA</name>
<evidence type="ECO:0000313" key="2">
    <source>
        <dbReference type="EMBL" id="KAL0361104.1"/>
    </source>
</evidence>
<gene>
    <name evidence="2" type="ORF">Sradi_3794900</name>
</gene>
<proteinExistence type="predicted"/>
<dbReference type="EMBL" id="JACGWJ010000016">
    <property type="protein sequence ID" value="KAL0361104.1"/>
    <property type="molecule type" value="Genomic_DNA"/>
</dbReference>
<feature type="compositionally biased region" description="Gly residues" evidence="1">
    <location>
        <begin position="44"/>
        <end position="59"/>
    </location>
</feature>
<protein>
    <submittedName>
        <fullName evidence="2">Uncharacterized protein</fullName>
    </submittedName>
</protein>
<comment type="caution">
    <text evidence="2">The sequence shown here is derived from an EMBL/GenBank/DDBJ whole genome shotgun (WGS) entry which is preliminary data.</text>
</comment>
<reference evidence="2" key="2">
    <citation type="journal article" date="2024" name="Plant">
        <title>Genomic evolution and insights into agronomic trait innovations of Sesamum species.</title>
        <authorList>
            <person name="Miao H."/>
            <person name="Wang L."/>
            <person name="Qu L."/>
            <person name="Liu H."/>
            <person name="Sun Y."/>
            <person name="Le M."/>
            <person name="Wang Q."/>
            <person name="Wei S."/>
            <person name="Zheng Y."/>
            <person name="Lin W."/>
            <person name="Duan Y."/>
            <person name="Cao H."/>
            <person name="Xiong S."/>
            <person name="Wang X."/>
            <person name="Wei L."/>
            <person name="Li C."/>
            <person name="Ma Q."/>
            <person name="Ju M."/>
            <person name="Zhao R."/>
            <person name="Li G."/>
            <person name="Mu C."/>
            <person name="Tian Q."/>
            <person name="Mei H."/>
            <person name="Zhang T."/>
            <person name="Gao T."/>
            <person name="Zhang H."/>
        </authorList>
    </citation>
    <scope>NUCLEOTIDE SEQUENCE</scope>
    <source>
        <strain evidence="2">G02</strain>
    </source>
</reference>
<reference evidence="2" key="1">
    <citation type="submission" date="2020-06" db="EMBL/GenBank/DDBJ databases">
        <authorList>
            <person name="Li T."/>
            <person name="Hu X."/>
            <person name="Zhang T."/>
            <person name="Song X."/>
            <person name="Zhang H."/>
            <person name="Dai N."/>
            <person name="Sheng W."/>
            <person name="Hou X."/>
            <person name="Wei L."/>
        </authorList>
    </citation>
    <scope>NUCLEOTIDE SEQUENCE</scope>
    <source>
        <strain evidence="2">G02</strain>
        <tissue evidence="2">Leaf</tissue>
    </source>
</reference>
<dbReference type="AlphaFoldDB" id="A0AAW2PZS6"/>
<evidence type="ECO:0000256" key="1">
    <source>
        <dbReference type="SAM" id="MobiDB-lite"/>
    </source>
</evidence>